<dbReference type="PANTHER" id="PTHR47235:SF1">
    <property type="entry name" value="BLR6548 PROTEIN"/>
    <property type="match status" value="1"/>
</dbReference>
<gene>
    <name evidence="5" type="ORF">LMG27177_05601</name>
</gene>
<evidence type="ECO:0000256" key="3">
    <source>
        <dbReference type="SAM" id="SignalP"/>
    </source>
</evidence>
<feature type="signal peptide" evidence="3">
    <location>
        <begin position="1"/>
        <end position="29"/>
    </location>
</feature>
<evidence type="ECO:0000256" key="2">
    <source>
        <dbReference type="ARBA" id="ARBA00022729"/>
    </source>
</evidence>
<comment type="similarity">
    <text evidence="1">Belongs to the leucine-binding protein family.</text>
</comment>
<feature type="chain" id="PRO_5026683434" description="Leucine-binding protein domain-containing protein" evidence="3">
    <location>
        <begin position="30"/>
        <end position="393"/>
    </location>
</feature>
<dbReference type="Gene3D" id="3.40.50.2300">
    <property type="match status" value="2"/>
</dbReference>
<dbReference type="PANTHER" id="PTHR47235">
    <property type="entry name" value="BLR6548 PROTEIN"/>
    <property type="match status" value="1"/>
</dbReference>
<dbReference type="EMBL" id="CADIKI010000020">
    <property type="protein sequence ID" value="CAB3804257.1"/>
    <property type="molecule type" value="Genomic_DNA"/>
</dbReference>
<dbReference type="Pfam" id="PF13458">
    <property type="entry name" value="Peripla_BP_6"/>
    <property type="match status" value="1"/>
</dbReference>
<accession>A0A6J5GPR2</accession>
<protein>
    <recommendedName>
        <fullName evidence="4">Leucine-binding protein domain-containing protein</fullName>
    </recommendedName>
</protein>
<evidence type="ECO:0000256" key="1">
    <source>
        <dbReference type="ARBA" id="ARBA00010062"/>
    </source>
</evidence>
<dbReference type="InterPro" id="IPR028081">
    <property type="entry name" value="Leu-bd"/>
</dbReference>
<feature type="domain" description="Leucine-binding protein" evidence="4">
    <location>
        <begin position="37"/>
        <end position="374"/>
    </location>
</feature>
<dbReference type="Proteomes" id="UP000494252">
    <property type="component" value="Unassembled WGS sequence"/>
</dbReference>
<name>A0A6J5GPR2_9BURK</name>
<proteinExistence type="inferred from homology"/>
<dbReference type="AlphaFoldDB" id="A0A6J5GPR2"/>
<evidence type="ECO:0000313" key="6">
    <source>
        <dbReference type="Proteomes" id="UP000494252"/>
    </source>
</evidence>
<reference evidence="5 6" key="1">
    <citation type="submission" date="2020-04" db="EMBL/GenBank/DDBJ databases">
        <authorList>
            <person name="De Canck E."/>
        </authorList>
    </citation>
    <scope>NUCLEOTIDE SEQUENCE [LARGE SCALE GENOMIC DNA]</scope>
    <source>
        <strain evidence="5 6">LMG 27177</strain>
    </source>
</reference>
<dbReference type="InterPro" id="IPR028082">
    <property type="entry name" value="Peripla_BP_I"/>
</dbReference>
<evidence type="ECO:0000259" key="4">
    <source>
        <dbReference type="Pfam" id="PF13458"/>
    </source>
</evidence>
<keyword evidence="2 3" id="KW-0732">Signal</keyword>
<keyword evidence="6" id="KW-1185">Reference proteome</keyword>
<sequence length="393" mass="41853">MKTRTFVRWIGVAVAFVSTVSIVSMPAYAETGVTNDTIKIGLFGEMTGAASLYGKSVYGAEAVYKQANDAGGVNGRKIEIVREDESCDPSKGIAAVRKLVSQDQVFMIHGGVCSGVVLAARPELIKSGVPFMDLGAASVMISTPFAANIFQPVATTDAVGRRMADFAMSRAGTTKVAIISHSDDWGKSNRDPAVAELKQKFNLQPVADLSMERGTSDATPQVLKVKTSGAQVVLAMLYPAELAIFMRDAYKYGLQVPVLGSQGVSLDDTRQRAGNPHAADNLYVFYPLVAPLDDARMQPWLKLVNRYGSGGQPETFTFLGMGGAVAVVQALKDSGRDLTRERFIAALNNLHGFDTGVMAAPLTFTATDHAGLKTGSMLTYVNGKATVVQALQK</sequence>
<dbReference type="SUPFAM" id="SSF53822">
    <property type="entry name" value="Periplasmic binding protein-like I"/>
    <property type="match status" value="1"/>
</dbReference>
<dbReference type="CDD" id="cd06343">
    <property type="entry name" value="PBP1_ABC_ligand_binding-like"/>
    <property type="match status" value="1"/>
</dbReference>
<dbReference type="RefSeq" id="WP_175164789.1">
    <property type="nucleotide sequence ID" value="NZ_CADIKI010000020.1"/>
</dbReference>
<organism evidence="5 6">
    <name type="scientific">Paraburkholderia fynbosensis</name>
    <dbReference type="NCBI Taxonomy" id="1200993"/>
    <lineage>
        <taxon>Bacteria</taxon>
        <taxon>Pseudomonadati</taxon>
        <taxon>Pseudomonadota</taxon>
        <taxon>Betaproteobacteria</taxon>
        <taxon>Burkholderiales</taxon>
        <taxon>Burkholderiaceae</taxon>
        <taxon>Paraburkholderia</taxon>
    </lineage>
</organism>
<evidence type="ECO:0000313" key="5">
    <source>
        <dbReference type="EMBL" id="CAB3804257.1"/>
    </source>
</evidence>